<dbReference type="InterPro" id="IPR018451">
    <property type="entry name" value="NAF/FISL_domain"/>
</dbReference>
<feature type="binding site" evidence="12">
    <location>
        <position position="49"/>
    </location>
    <ligand>
        <name>ATP</name>
        <dbReference type="ChEBI" id="CHEBI:30616"/>
    </ligand>
</feature>
<keyword evidence="5" id="KW-0808">Transferase</keyword>
<comment type="catalytic activity">
    <reaction evidence="11">
        <text>L-seryl-[protein] + ATP = O-phospho-L-seryl-[protein] + ADP + H(+)</text>
        <dbReference type="Rhea" id="RHEA:17989"/>
        <dbReference type="Rhea" id="RHEA-COMP:9863"/>
        <dbReference type="Rhea" id="RHEA-COMP:11604"/>
        <dbReference type="ChEBI" id="CHEBI:15378"/>
        <dbReference type="ChEBI" id="CHEBI:29999"/>
        <dbReference type="ChEBI" id="CHEBI:30616"/>
        <dbReference type="ChEBI" id="CHEBI:83421"/>
        <dbReference type="ChEBI" id="CHEBI:456216"/>
        <dbReference type="EC" id="2.7.11.1"/>
    </reaction>
</comment>
<dbReference type="GO" id="GO:0106310">
    <property type="term" value="F:protein serine kinase activity"/>
    <property type="evidence" value="ECO:0007669"/>
    <property type="project" value="RHEA"/>
</dbReference>
<keyword evidence="7" id="KW-0418">Kinase</keyword>
<dbReference type="EMBL" id="SDMP01000001">
    <property type="protein sequence ID" value="RYR76565.1"/>
    <property type="molecule type" value="Genomic_DNA"/>
</dbReference>
<dbReference type="FunFam" id="3.30.200.20:FF:000096">
    <property type="entry name" value="Non-specific serine/threonine protein kinase"/>
    <property type="match status" value="1"/>
</dbReference>
<dbReference type="PANTHER" id="PTHR43895:SF32">
    <property type="entry name" value="SERINE_THREONINE-PROTEIN KINASE CHK1"/>
    <property type="match status" value="1"/>
</dbReference>
<dbReference type="EC" id="2.7.11.1" evidence="3"/>
<accession>A0A445EM73</accession>
<dbReference type="AlphaFoldDB" id="A0A445EM73"/>
<evidence type="ECO:0000259" key="15">
    <source>
        <dbReference type="PROSITE" id="PS50816"/>
    </source>
</evidence>
<proteinExistence type="inferred from homology"/>
<dbReference type="PROSITE" id="PS00108">
    <property type="entry name" value="PROTEIN_KINASE_ST"/>
    <property type="match status" value="1"/>
</dbReference>
<dbReference type="InterPro" id="IPR017441">
    <property type="entry name" value="Protein_kinase_ATP_BS"/>
</dbReference>
<evidence type="ECO:0000256" key="12">
    <source>
        <dbReference type="PROSITE-ProRule" id="PRU10141"/>
    </source>
</evidence>
<evidence type="ECO:0000256" key="2">
    <source>
        <dbReference type="ARBA" id="ARBA00006234"/>
    </source>
</evidence>
<dbReference type="InterPro" id="IPR008271">
    <property type="entry name" value="Ser/Thr_kinase_AS"/>
</dbReference>
<evidence type="ECO:0000256" key="1">
    <source>
        <dbReference type="ARBA" id="ARBA00001936"/>
    </source>
</evidence>
<name>A0A445EM73_ARAHY</name>
<dbReference type="PROSITE" id="PS50816">
    <property type="entry name" value="NAF"/>
    <property type="match status" value="1"/>
</dbReference>
<sequence>MKKVRNKIGKYEVGRTIGEGTFAKVKFAKNTDTGDSVAIKVMAKSTILKHRMVEQIKREISIMKIVRHPNIVRLHEVLASKTKIYIILEFVMGGELYDKIVRIYMLLVYRICWRSAQQGKLSENDSRRYFQQLIDAVAHCHKKGVYHRDLKPENLLLDAFGNLKVSDFGLSALTKQGVDVLHTTCGTPNYVAPEVLGNQGYDGAAADVWSCGVILYVLMAGYLPFEEADLPALYNRINAAEFVCPFWFSAGAKTLIQKILDPNPKTRMKIEEIRKDPWFRRNYVPVRLSEDVEVNLDDVQAVFDDIEDKYVSEKSESTEGGPLIMNAFEMITLSQGLNLSPLFDRRQDYVKRQTRFVSRKPARVIISYIEAAAESMGLKVHSRNYKMRLEGVAANNVAQFAVVLEVFEVAPSLFMVDVQKAAGDTLEYHKFYKNLCGKLESIIWRPMEPAPDSGMLRQMTV</sequence>
<dbReference type="PANTHER" id="PTHR43895">
    <property type="entry name" value="CALCIUM/CALMODULIN-DEPENDENT PROTEIN KINASE KINASE-RELATED"/>
    <property type="match status" value="1"/>
</dbReference>
<evidence type="ECO:0000256" key="6">
    <source>
        <dbReference type="ARBA" id="ARBA00022741"/>
    </source>
</evidence>
<dbReference type="FunFam" id="3.30.310.80:FF:000002">
    <property type="entry name" value="Non-specific serine/threonine protein kinase"/>
    <property type="match status" value="1"/>
</dbReference>
<dbReference type="Pfam" id="PF00069">
    <property type="entry name" value="Pkinase"/>
    <property type="match status" value="1"/>
</dbReference>
<evidence type="ECO:0000256" key="3">
    <source>
        <dbReference type="ARBA" id="ARBA00012513"/>
    </source>
</evidence>
<dbReference type="PROSITE" id="PS50011">
    <property type="entry name" value="PROTEIN_KINASE_DOM"/>
    <property type="match status" value="1"/>
</dbReference>
<keyword evidence="8 12" id="KW-0067">ATP-binding</keyword>
<organism evidence="16 17">
    <name type="scientific">Arachis hypogaea</name>
    <name type="common">Peanut</name>
    <dbReference type="NCBI Taxonomy" id="3818"/>
    <lineage>
        <taxon>Eukaryota</taxon>
        <taxon>Viridiplantae</taxon>
        <taxon>Streptophyta</taxon>
        <taxon>Embryophyta</taxon>
        <taxon>Tracheophyta</taxon>
        <taxon>Spermatophyta</taxon>
        <taxon>Magnoliopsida</taxon>
        <taxon>eudicotyledons</taxon>
        <taxon>Gunneridae</taxon>
        <taxon>Pentapetalae</taxon>
        <taxon>rosids</taxon>
        <taxon>fabids</taxon>
        <taxon>Fabales</taxon>
        <taxon>Fabaceae</taxon>
        <taxon>Papilionoideae</taxon>
        <taxon>50 kb inversion clade</taxon>
        <taxon>dalbergioids sensu lato</taxon>
        <taxon>Dalbergieae</taxon>
        <taxon>Pterocarpus clade</taxon>
        <taxon>Arachis</taxon>
    </lineage>
</organism>
<evidence type="ECO:0000313" key="17">
    <source>
        <dbReference type="Proteomes" id="UP000289738"/>
    </source>
</evidence>
<dbReference type="GO" id="GO:0007165">
    <property type="term" value="P:signal transduction"/>
    <property type="evidence" value="ECO:0007669"/>
    <property type="project" value="InterPro"/>
</dbReference>
<keyword evidence="4 13" id="KW-0723">Serine/threonine-protein kinase</keyword>
<evidence type="ECO:0000259" key="14">
    <source>
        <dbReference type="PROSITE" id="PS50011"/>
    </source>
</evidence>
<evidence type="ECO:0000256" key="5">
    <source>
        <dbReference type="ARBA" id="ARBA00022679"/>
    </source>
</evidence>
<feature type="domain" description="Protein kinase" evidence="14">
    <location>
        <begin position="11"/>
        <end position="279"/>
    </location>
</feature>
<keyword evidence="17" id="KW-1185">Reference proteome</keyword>
<evidence type="ECO:0000256" key="10">
    <source>
        <dbReference type="ARBA" id="ARBA00047899"/>
    </source>
</evidence>
<dbReference type="FunFam" id="1.10.510.10:FF:000279">
    <property type="entry name" value="Non-specific serine/threonine protein kinase"/>
    <property type="match status" value="1"/>
</dbReference>
<dbReference type="InterPro" id="IPR011009">
    <property type="entry name" value="Kinase-like_dom_sf"/>
</dbReference>
<dbReference type="Pfam" id="PF03822">
    <property type="entry name" value="NAF"/>
    <property type="match status" value="1"/>
</dbReference>
<gene>
    <name evidence="16" type="ORF">Ahy_A01g001144</name>
</gene>
<protein>
    <recommendedName>
        <fullName evidence="3">non-specific serine/threonine protein kinase</fullName>
        <ecNumber evidence="3">2.7.11.1</ecNumber>
    </recommendedName>
</protein>
<keyword evidence="9" id="KW-0464">Manganese</keyword>
<evidence type="ECO:0000256" key="13">
    <source>
        <dbReference type="RuleBase" id="RU000304"/>
    </source>
</evidence>
<dbReference type="SMART" id="SM00220">
    <property type="entry name" value="S_TKc"/>
    <property type="match status" value="1"/>
</dbReference>
<comment type="similarity">
    <text evidence="2">Belongs to the protein kinase superfamily. CAMK Ser/Thr protein kinase family. SNF1 subfamily.</text>
</comment>
<dbReference type="PROSITE" id="PS00107">
    <property type="entry name" value="PROTEIN_KINASE_ATP"/>
    <property type="match status" value="1"/>
</dbReference>
<dbReference type="Proteomes" id="UP000289738">
    <property type="component" value="Chromosome A01"/>
</dbReference>
<comment type="catalytic activity">
    <reaction evidence="10">
        <text>L-threonyl-[protein] + ATP = O-phospho-L-threonyl-[protein] + ADP + H(+)</text>
        <dbReference type="Rhea" id="RHEA:46608"/>
        <dbReference type="Rhea" id="RHEA-COMP:11060"/>
        <dbReference type="Rhea" id="RHEA-COMP:11605"/>
        <dbReference type="ChEBI" id="CHEBI:15378"/>
        <dbReference type="ChEBI" id="CHEBI:30013"/>
        <dbReference type="ChEBI" id="CHEBI:30616"/>
        <dbReference type="ChEBI" id="CHEBI:61977"/>
        <dbReference type="ChEBI" id="CHEBI:456216"/>
        <dbReference type="EC" id="2.7.11.1"/>
    </reaction>
</comment>
<dbReference type="GO" id="GO:0005524">
    <property type="term" value="F:ATP binding"/>
    <property type="evidence" value="ECO:0007669"/>
    <property type="project" value="UniProtKB-UniRule"/>
</dbReference>
<dbReference type="Gene3D" id="3.30.310.80">
    <property type="entry name" value="Kinase associated domain 1, KA1"/>
    <property type="match status" value="1"/>
</dbReference>
<feature type="domain" description="NAF" evidence="15">
    <location>
        <begin position="320"/>
        <end position="344"/>
    </location>
</feature>
<dbReference type="STRING" id="3818.A0A445EM73"/>
<reference evidence="16 17" key="1">
    <citation type="submission" date="2019-01" db="EMBL/GenBank/DDBJ databases">
        <title>Sequencing of cultivated peanut Arachis hypogaea provides insights into genome evolution and oil improvement.</title>
        <authorList>
            <person name="Chen X."/>
        </authorList>
    </citation>
    <scope>NUCLEOTIDE SEQUENCE [LARGE SCALE GENOMIC DNA]</scope>
    <source>
        <strain evidence="17">cv. Fuhuasheng</strain>
        <tissue evidence="16">Leaves</tissue>
    </source>
</reference>
<evidence type="ECO:0000256" key="7">
    <source>
        <dbReference type="ARBA" id="ARBA00022777"/>
    </source>
</evidence>
<comment type="caution">
    <text evidence="16">The sequence shown here is derived from an EMBL/GenBank/DDBJ whole genome shotgun (WGS) entry which is preliminary data.</text>
</comment>
<comment type="cofactor">
    <cofactor evidence="1">
        <name>Mn(2+)</name>
        <dbReference type="ChEBI" id="CHEBI:29035"/>
    </cofactor>
</comment>
<evidence type="ECO:0000256" key="8">
    <source>
        <dbReference type="ARBA" id="ARBA00022840"/>
    </source>
</evidence>
<keyword evidence="6 12" id="KW-0547">Nucleotide-binding</keyword>
<dbReference type="InterPro" id="IPR004041">
    <property type="entry name" value="NAF_dom"/>
</dbReference>
<evidence type="ECO:0000256" key="4">
    <source>
        <dbReference type="ARBA" id="ARBA00022527"/>
    </source>
</evidence>
<evidence type="ECO:0000256" key="11">
    <source>
        <dbReference type="ARBA" id="ARBA00048679"/>
    </source>
</evidence>
<dbReference type="InterPro" id="IPR000719">
    <property type="entry name" value="Prot_kinase_dom"/>
</dbReference>
<dbReference type="SUPFAM" id="SSF56112">
    <property type="entry name" value="Protein kinase-like (PK-like)"/>
    <property type="match status" value="1"/>
</dbReference>
<dbReference type="CDD" id="cd12195">
    <property type="entry name" value="CIPK_C"/>
    <property type="match status" value="1"/>
</dbReference>
<evidence type="ECO:0000256" key="9">
    <source>
        <dbReference type="ARBA" id="ARBA00023211"/>
    </source>
</evidence>
<dbReference type="Gene3D" id="1.10.510.10">
    <property type="entry name" value="Transferase(Phosphotransferase) domain 1"/>
    <property type="match status" value="1"/>
</dbReference>
<evidence type="ECO:0000313" key="16">
    <source>
        <dbReference type="EMBL" id="RYR76565.1"/>
    </source>
</evidence>
<dbReference type="GO" id="GO:0004674">
    <property type="term" value="F:protein serine/threonine kinase activity"/>
    <property type="evidence" value="ECO:0007669"/>
    <property type="project" value="UniProtKB-KW"/>
</dbReference>